<dbReference type="KEGG" id="myl:C3E77_02930"/>
<dbReference type="EMBL" id="QEFB01000004">
    <property type="protein sequence ID" value="PWC07578.1"/>
    <property type="molecule type" value="Genomic_DNA"/>
</dbReference>
<proteinExistence type="predicted"/>
<protein>
    <submittedName>
        <fullName evidence="1">Uncharacterized protein</fullName>
    </submittedName>
</protein>
<organism evidence="1 2">
    <name type="scientific">Mycetocola zhujimingii</name>
    <dbReference type="NCBI Taxonomy" id="2079792"/>
    <lineage>
        <taxon>Bacteria</taxon>
        <taxon>Bacillati</taxon>
        <taxon>Actinomycetota</taxon>
        <taxon>Actinomycetes</taxon>
        <taxon>Micrococcales</taxon>
        <taxon>Microbacteriaceae</taxon>
        <taxon>Mycetocola</taxon>
    </lineage>
</organism>
<name>A0A2U1TFA0_9MICO</name>
<evidence type="ECO:0000313" key="1">
    <source>
        <dbReference type="EMBL" id="PWC07578.1"/>
    </source>
</evidence>
<keyword evidence="2" id="KW-1185">Reference proteome</keyword>
<dbReference type="OrthoDB" id="5119511at2"/>
<sequence>MKKIHYAGATFVTGDVIARALIAYAHALVETNMSDVVELPISRRDGSAGRVELLLVPSAGMLFESEPTLVRDVVSEAVVGDLRRRVAMLASHTAVVSRPPVTTWEVRAASESPLYSDVHTFA</sequence>
<accession>A0A2U1TFA0</accession>
<evidence type="ECO:0000313" key="2">
    <source>
        <dbReference type="Proteomes" id="UP000244962"/>
    </source>
</evidence>
<dbReference type="AlphaFoldDB" id="A0A2U1TFA0"/>
<reference evidence="2" key="1">
    <citation type="submission" date="2018-04" db="EMBL/GenBank/DDBJ databases">
        <authorList>
            <person name="Liu S."/>
            <person name="Wang Z."/>
            <person name="Li J."/>
        </authorList>
    </citation>
    <scope>NUCLEOTIDE SEQUENCE [LARGE SCALE GENOMIC DNA]</scope>
    <source>
        <strain evidence="2">622</strain>
    </source>
</reference>
<gene>
    <name evidence="1" type="ORF">DF223_05965</name>
</gene>
<dbReference type="Proteomes" id="UP000244962">
    <property type="component" value="Unassembled WGS sequence"/>
</dbReference>
<dbReference type="RefSeq" id="WP_108390267.1">
    <property type="nucleotide sequence ID" value="NZ_CP026949.1"/>
</dbReference>
<comment type="caution">
    <text evidence="1">The sequence shown here is derived from an EMBL/GenBank/DDBJ whole genome shotgun (WGS) entry which is preliminary data.</text>
</comment>